<dbReference type="Pfam" id="PF01081">
    <property type="entry name" value="Aldolase"/>
    <property type="match status" value="1"/>
</dbReference>
<protein>
    <submittedName>
        <fullName evidence="6">Uncharacterized protein</fullName>
    </submittedName>
</protein>
<evidence type="ECO:0000256" key="1">
    <source>
        <dbReference type="ARBA" id="ARBA00004761"/>
    </source>
</evidence>
<dbReference type="SUPFAM" id="SSF51569">
    <property type="entry name" value="Aldolase"/>
    <property type="match status" value="1"/>
</dbReference>
<reference evidence="6" key="1">
    <citation type="journal article" date="2023" name="Plant J.">
        <title>The genome of the king protea, Protea cynaroides.</title>
        <authorList>
            <person name="Chang J."/>
            <person name="Duong T.A."/>
            <person name="Schoeman C."/>
            <person name="Ma X."/>
            <person name="Roodt D."/>
            <person name="Barker N."/>
            <person name="Li Z."/>
            <person name="Van de Peer Y."/>
            <person name="Mizrachi E."/>
        </authorList>
    </citation>
    <scope>NUCLEOTIDE SEQUENCE</scope>
    <source>
        <tissue evidence="6">Young leaves</tissue>
    </source>
</reference>
<dbReference type="Proteomes" id="UP001141806">
    <property type="component" value="Unassembled WGS sequence"/>
</dbReference>
<evidence type="ECO:0000313" key="7">
    <source>
        <dbReference type="Proteomes" id="UP001141806"/>
    </source>
</evidence>
<evidence type="ECO:0000256" key="4">
    <source>
        <dbReference type="ARBA" id="ARBA00023239"/>
    </source>
</evidence>
<organism evidence="6 7">
    <name type="scientific">Protea cynaroides</name>
    <dbReference type="NCBI Taxonomy" id="273540"/>
    <lineage>
        <taxon>Eukaryota</taxon>
        <taxon>Viridiplantae</taxon>
        <taxon>Streptophyta</taxon>
        <taxon>Embryophyta</taxon>
        <taxon>Tracheophyta</taxon>
        <taxon>Spermatophyta</taxon>
        <taxon>Magnoliopsida</taxon>
        <taxon>Proteales</taxon>
        <taxon>Proteaceae</taxon>
        <taxon>Protea</taxon>
    </lineage>
</organism>
<keyword evidence="5" id="KW-0119">Carbohydrate metabolism</keyword>
<dbReference type="InterPro" id="IPR013785">
    <property type="entry name" value="Aldolase_TIM"/>
</dbReference>
<dbReference type="OrthoDB" id="1476984at2759"/>
<comment type="pathway">
    <text evidence="1">Carbohydrate acid metabolism.</text>
</comment>
<evidence type="ECO:0000256" key="2">
    <source>
        <dbReference type="ARBA" id="ARBA00006906"/>
    </source>
</evidence>
<dbReference type="PANTHER" id="PTHR30246:SF1">
    <property type="entry name" value="2-DEHYDRO-3-DEOXY-6-PHOSPHOGALACTONATE ALDOLASE-RELATED"/>
    <property type="match status" value="1"/>
</dbReference>
<comment type="caution">
    <text evidence="6">The sequence shown here is derived from an EMBL/GenBank/DDBJ whole genome shotgun (WGS) entry which is preliminary data.</text>
</comment>
<evidence type="ECO:0000256" key="3">
    <source>
        <dbReference type="ARBA" id="ARBA00011233"/>
    </source>
</evidence>
<dbReference type="CDD" id="cd00452">
    <property type="entry name" value="KDPG_aldolase"/>
    <property type="match status" value="1"/>
</dbReference>
<dbReference type="AlphaFoldDB" id="A0A9Q0GLE5"/>
<dbReference type="Gene3D" id="3.20.20.70">
    <property type="entry name" value="Aldolase class I"/>
    <property type="match status" value="1"/>
</dbReference>
<sequence length="125" mass="13114">MEITMSTPGVFEVLQELERGHPTSIIGVGTVLNAIDAKNAIKAGAKFLMSPAMVMDILDYVQSGEVLYIPGVMTPTEVWNAYGAGAIAVKVYPISSLGGAQYISALKKPFPNIPMVASQGITVGS</sequence>
<comment type="similarity">
    <text evidence="2">Belongs to the KHG/KDPG aldolase family.</text>
</comment>
<evidence type="ECO:0000256" key="5">
    <source>
        <dbReference type="ARBA" id="ARBA00023277"/>
    </source>
</evidence>
<name>A0A9Q0GLE5_9MAGN</name>
<gene>
    <name evidence="6" type="ORF">NE237_000061</name>
</gene>
<dbReference type="PANTHER" id="PTHR30246">
    <property type="entry name" value="2-KETO-3-DEOXY-6-PHOSPHOGLUCONATE ALDOLASE"/>
    <property type="match status" value="1"/>
</dbReference>
<keyword evidence="4" id="KW-0456">Lyase</keyword>
<proteinExistence type="inferred from homology"/>
<accession>A0A9Q0GLE5</accession>
<evidence type="ECO:0000313" key="6">
    <source>
        <dbReference type="EMBL" id="KAJ4942681.1"/>
    </source>
</evidence>
<dbReference type="GO" id="GO:0016829">
    <property type="term" value="F:lyase activity"/>
    <property type="evidence" value="ECO:0007669"/>
    <property type="project" value="UniProtKB-KW"/>
</dbReference>
<dbReference type="InterPro" id="IPR000887">
    <property type="entry name" value="Aldlse_KDPG_KHG"/>
</dbReference>
<comment type="subunit">
    <text evidence="3">Homotrimer.</text>
</comment>
<dbReference type="EMBL" id="JAMYWD010001396">
    <property type="protein sequence ID" value="KAJ4942681.1"/>
    <property type="molecule type" value="Genomic_DNA"/>
</dbReference>
<keyword evidence="7" id="KW-1185">Reference proteome</keyword>